<gene>
    <name evidence="9" type="ORF">Dbus_chr2Rg2310</name>
</gene>
<dbReference type="InterPro" id="IPR052192">
    <property type="entry name" value="Insect_Ionotropic_Sensory_Rcpt"/>
</dbReference>
<dbReference type="OrthoDB" id="7955835at2759"/>
<evidence type="ECO:0000256" key="8">
    <source>
        <dbReference type="SAM" id="Phobius"/>
    </source>
</evidence>
<dbReference type="PANTHER" id="PTHR42643">
    <property type="entry name" value="IONOTROPIC RECEPTOR 20A-RELATED"/>
    <property type="match status" value="1"/>
</dbReference>
<evidence type="ECO:0000256" key="7">
    <source>
        <dbReference type="ARBA" id="ARBA00023180"/>
    </source>
</evidence>
<evidence type="ECO:0000256" key="4">
    <source>
        <dbReference type="ARBA" id="ARBA00022989"/>
    </source>
</evidence>
<reference evidence="9 10" key="1">
    <citation type="submission" date="2015-08" db="EMBL/GenBank/DDBJ databases">
        <title>Ancestral chromatin configuration constrains chromatin evolution on differentiating sex chromosomes in Drosophila.</title>
        <authorList>
            <person name="Zhou Q."/>
            <person name="Bachtrog D."/>
        </authorList>
    </citation>
    <scope>NUCLEOTIDE SEQUENCE [LARGE SCALE GENOMIC DNA]</scope>
    <source>
        <tissue evidence="9">Whole larvae</tissue>
    </source>
</reference>
<feature type="transmembrane region" description="Helical" evidence="8">
    <location>
        <begin position="276"/>
        <end position="299"/>
    </location>
</feature>
<keyword evidence="2" id="KW-1003">Cell membrane</keyword>
<accession>A0A0M5JAL4</accession>
<feature type="transmembrane region" description="Helical" evidence="8">
    <location>
        <begin position="305"/>
        <end position="328"/>
    </location>
</feature>
<sequence>MLAHSGAWNMHYVVQLLVPFNRLVQFQEIVWFISQELRMEHTEHVDELIRRIDEGFGTTQHVISNNSKLRMIRSDARRNHMSIVLTTGLEDAIVPLFNKVLTGRHFYFVVIILVDKVRHMQPVYEFCKFLYEYQFLNALLYFESHDGVNQLWGASRYPVMEIENRTDIGSFFRKRASQLTGSSNVEGFAFPTPLRQDLPHLFKVAQRQEGSTYRIIETFVHHLNGSFSELALPPDALGGQVVNMQRALQLVRERRVEFLAHAYALFMPDEQLEKSYPLLVVRWCLMVPLYNSVSTLFYVLQPFHWIVWCFVLGAFVALSLLELFWLWLRGGASPADALLNSFCYTINIATGRQLLRPASLRFLLLLAVFFHGFFLSAQYTSNLGSILAVNLFHAQINTMDDILEAQLPVMIIDYELEFLLQLHEDLPPAFRQLLRPVDSGVFAQHQTGFNSSFAYFVTEDAWQFLDEQQRHLKQRQFKFSDICFGSFHLAYPMQMDSFLWRDLEYFSFRIHSSGLLNYYARISFDAALHAGLVQRLQENKDFTSAGMQHLAVGFMLLLVMFVLASVVLALEILHARLTRQIA</sequence>
<evidence type="ECO:0000256" key="1">
    <source>
        <dbReference type="ARBA" id="ARBA00004651"/>
    </source>
</evidence>
<dbReference type="PANTHER" id="PTHR42643:SF41">
    <property type="entry name" value="IONOTROPIC RECEPTOR 20A-RELATED"/>
    <property type="match status" value="1"/>
</dbReference>
<keyword evidence="7" id="KW-0325">Glycoprotein</keyword>
<organism evidence="9 10">
    <name type="scientific">Drosophila busckii</name>
    <name type="common">Fruit fly</name>
    <dbReference type="NCBI Taxonomy" id="30019"/>
    <lineage>
        <taxon>Eukaryota</taxon>
        <taxon>Metazoa</taxon>
        <taxon>Ecdysozoa</taxon>
        <taxon>Arthropoda</taxon>
        <taxon>Hexapoda</taxon>
        <taxon>Insecta</taxon>
        <taxon>Pterygota</taxon>
        <taxon>Neoptera</taxon>
        <taxon>Endopterygota</taxon>
        <taxon>Diptera</taxon>
        <taxon>Brachycera</taxon>
        <taxon>Muscomorpha</taxon>
        <taxon>Ephydroidea</taxon>
        <taxon>Drosophilidae</taxon>
        <taxon>Drosophila</taxon>
    </lineage>
</organism>
<evidence type="ECO:0000313" key="9">
    <source>
        <dbReference type="EMBL" id="ALC42731.1"/>
    </source>
</evidence>
<dbReference type="OMA" id="PLQPFDW"/>
<feature type="transmembrane region" description="Helical" evidence="8">
    <location>
        <begin position="362"/>
        <end position="380"/>
    </location>
</feature>
<evidence type="ECO:0000256" key="5">
    <source>
        <dbReference type="ARBA" id="ARBA00023136"/>
    </source>
</evidence>
<protein>
    <submittedName>
        <fullName evidence="9">Ir56c</fullName>
    </submittedName>
</protein>
<keyword evidence="3 8" id="KW-0812">Transmembrane</keyword>
<evidence type="ECO:0000313" key="10">
    <source>
        <dbReference type="Proteomes" id="UP000494163"/>
    </source>
</evidence>
<keyword evidence="6" id="KW-0675">Receptor</keyword>
<evidence type="ECO:0000256" key="6">
    <source>
        <dbReference type="ARBA" id="ARBA00023170"/>
    </source>
</evidence>
<keyword evidence="10" id="KW-1185">Reference proteome</keyword>
<keyword evidence="4 8" id="KW-1133">Transmembrane helix</keyword>
<dbReference type="GO" id="GO:0005886">
    <property type="term" value="C:plasma membrane"/>
    <property type="evidence" value="ECO:0007669"/>
    <property type="project" value="UniProtKB-SubCell"/>
</dbReference>
<keyword evidence="5 8" id="KW-0472">Membrane</keyword>
<dbReference type="EMBL" id="CP012524">
    <property type="protein sequence ID" value="ALC42731.1"/>
    <property type="molecule type" value="Genomic_DNA"/>
</dbReference>
<dbReference type="AlphaFoldDB" id="A0A0M5JAL4"/>
<evidence type="ECO:0000256" key="3">
    <source>
        <dbReference type="ARBA" id="ARBA00022692"/>
    </source>
</evidence>
<evidence type="ECO:0000256" key="2">
    <source>
        <dbReference type="ARBA" id="ARBA00022475"/>
    </source>
</evidence>
<feature type="transmembrane region" description="Helical" evidence="8">
    <location>
        <begin position="550"/>
        <end position="573"/>
    </location>
</feature>
<name>A0A0M5JAL4_DROBS</name>
<proteinExistence type="predicted"/>
<dbReference type="Proteomes" id="UP000494163">
    <property type="component" value="Chromosome 2R"/>
</dbReference>
<comment type="subcellular location">
    <subcellularLocation>
        <location evidence="1">Cell membrane</location>
        <topology evidence="1">Multi-pass membrane protein</topology>
    </subcellularLocation>
</comment>